<name>A0ABW3SJT7_9BACT</name>
<comment type="caution">
    <text evidence="1">The sequence shown here is derived from an EMBL/GenBank/DDBJ whole genome shotgun (WGS) entry which is preliminary data.</text>
</comment>
<proteinExistence type="predicted"/>
<evidence type="ECO:0000313" key="1">
    <source>
        <dbReference type="EMBL" id="MFD1184904.1"/>
    </source>
</evidence>
<organism evidence="1 2">
    <name type="scientific">Pontibacter rugosus</name>
    <dbReference type="NCBI Taxonomy" id="1745966"/>
    <lineage>
        <taxon>Bacteria</taxon>
        <taxon>Pseudomonadati</taxon>
        <taxon>Bacteroidota</taxon>
        <taxon>Cytophagia</taxon>
        <taxon>Cytophagales</taxon>
        <taxon>Hymenobacteraceae</taxon>
        <taxon>Pontibacter</taxon>
    </lineage>
</organism>
<evidence type="ECO:0000313" key="2">
    <source>
        <dbReference type="Proteomes" id="UP001597094"/>
    </source>
</evidence>
<reference evidence="2" key="1">
    <citation type="journal article" date="2019" name="Int. J. Syst. Evol. Microbiol.">
        <title>The Global Catalogue of Microorganisms (GCM) 10K type strain sequencing project: providing services to taxonomists for standard genome sequencing and annotation.</title>
        <authorList>
            <consortium name="The Broad Institute Genomics Platform"/>
            <consortium name="The Broad Institute Genome Sequencing Center for Infectious Disease"/>
            <person name="Wu L."/>
            <person name="Ma J."/>
        </authorList>
    </citation>
    <scope>NUCLEOTIDE SEQUENCE [LARGE SCALE GENOMIC DNA]</scope>
    <source>
        <strain evidence="2">JCM 31319</strain>
    </source>
</reference>
<gene>
    <name evidence="1" type="ORF">ACFQ2O_01715</name>
</gene>
<dbReference type="RefSeq" id="WP_377522418.1">
    <property type="nucleotide sequence ID" value="NZ_JBHTLD010000007.1"/>
</dbReference>
<dbReference type="Proteomes" id="UP001597094">
    <property type="component" value="Unassembled WGS sequence"/>
</dbReference>
<accession>A0ABW3SJT7</accession>
<sequence length="513" mass="55283">MLQEEQVLDELLDAAKPGSVDDTIKVFPDVTRLDENKTSGRKHRVLLKAIIGRVKAWVKAELLGKSDTDHRHAIGDVEGLGTALDDHNSRIASNTEALGDTLRKGDVATSTDAAQNEKLAKISQVRQVPMAGLGRATWGTGTNAGVQATDSLLLSIGKLNTRSLVSLTVDDLAADNSAVNNAKPITVQAANNAYLPRNRYFEYSSGTTYKAGDKVWSEDTDYEVVSNYTASSIANDFIDGRIRLSGQFIRATGFARYFKKNGGPFEFYPYERFIQLKILSENLFDFNFTVEEGGPLEGHELRFEVELNGTTPTLIFNNFFSGDMSISGFAATDTVVFEFLCETTGVYTLQAKYKKGANLSAASTGGTGTGTSETAESIKTKLQSLTGEARLDASAIKNLPTGGGTVDETFEKHNIVSGTATITVTNNNDGAIWNTTTNAAGTPSIITFSGTHKANKCKFIRVMGGPTPPSITGAVEEFNSAGIFNTTPGYVNVLAVTSSYDATGSIKIYYYWR</sequence>
<keyword evidence="2" id="KW-1185">Reference proteome</keyword>
<protein>
    <submittedName>
        <fullName evidence="1">Uncharacterized protein</fullName>
    </submittedName>
</protein>
<dbReference type="EMBL" id="JBHTLD010000007">
    <property type="protein sequence ID" value="MFD1184904.1"/>
    <property type="molecule type" value="Genomic_DNA"/>
</dbReference>